<dbReference type="KEGG" id="blac:94351737"/>
<protein>
    <submittedName>
        <fullName evidence="1">Uncharacterized protein</fullName>
    </submittedName>
</protein>
<dbReference type="Proteomes" id="UP000294530">
    <property type="component" value="Unassembled WGS sequence"/>
</dbReference>
<gene>
    <name evidence="1" type="ORF">CCR75_008011</name>
</gene>
<name>A0A976FET4_BRELC</name>
<dbReference type="RefSeq" id="XP_067814951.1">
    <property type="nucleotide sequence ID" value="XM_067966066.1"/>
</dbReference>
<sequence length="130" mass="14771">MSQSPAQLWTHKHTLTEYQVWQPIKRICTIWEGDGFDLQEAFGLHRVHEGLVHIGTAKIEVSPAQVLQYKQAALSRSAPELPSNLRVDIEHLFPDSADEVGKAWTKTIMMDCVLCVPYIVMDTAKTERLQ</sequence>
<proteinExistence type="predicted"/>
<dbReference type="AlphaFoldDB" id="A0A976FET4"/>
<comment type="caution">
    <text evidence="1">The sequence shown here is derived from an EMBL/GenBank/DDBJ whole genome shotgun (WGS) entry which is preliminary data.</text>
</comment>
<evidence type="ECO:0000313" key="1">
    <source>
        <dbReference type="EMBL" id="TDH65452.1"/>
    </source>
</evidence>
<keyword evidence="2" id="KW-1185">Reference proteome</keyword>
<dbReference type="GeneID" id="94351737"/>
<reference evidence="1 2" key="1">
    <citation type="journal article" date="2021" name="Genome Biol.">
        <title>AFLAP: assembly-free linkage analysis pipeline using k-mers from genome sequencing data.</title>
        <authorList>
            <person name="Fletcher K."/>
            <person name="Zhang L."/>
            <person name="Gil J."/>
            <person name="Han R."/>
            <person name="Cavanaugh K."/>
            <person name="Michelmore R."/>
        </authorList>
    </citation>
    <scope>NUCLEOTIDE SEQUENCE [LARGE SCALE GENOMIC DNA]</scope>
    <source>
        <strain evidence="1 2">SF5</strain>
    </source>
</reference>
<accession>A0A976FET4</accession>
<dbReference type="EMBL" id="SHOA02000001">
    <property type="protein sequence ID" value="TDH65452.1"/>
    <property type="molecule type" value="Genomic_DNA"/>
</dbReference>
<evidence type="ECO:0000313" key="2">
    <source>
        <dbReference type="Proteomes" id="UP000294530"/>
    </source>
</evidence>
<organism evidence="1 2">
    <name type="scientific">Bremia lactucae</name>
    <name type="common">Lettuce downy mildew</name>
    <dbReference type="NCBI Taxonomy" id="4779"/>
    <lineage>
        <taxon>Eukaryota</taxon>
        <taxon>Sar</taxon>
        <taxon>Stramenopiles</taxon>
        <taxon>Oomycota</taxon>
        <taxon>Peronosporomycetes</taxon>
        <taxon>Peronosporales</taxon>
        <taxon>Peronosporaceae</taxon>
        <taxon>Bremia</taxon>
    </lineage>
</organism>